<protein>
    <recommendedName>
        <fullName evidence="3">Type II secretion system protein GspC N-terminal domain-containing protein</fullName>
    </recommendedName>
</protein>
<dbReference type="RefSeq" id="WP_168082983.1">
    <property type="nucleotide sequence ID" value="NZ_JAAVJI010000003.1"/>
</dbReference>
<sequence>MLTVMEGRVAWVLPVLAAIGMAAAAYRLWRLPLPATPTLPAPLQVTQPPAAVSPQVLARLFDLPPEQPLAHAPSALKLKASVVAGEHSRILVEHAGIVRAYGMGERLPDGSQVRAIEAGRAQLWQAGKAVVLSLASSLENARYLTPLSSQVPQP</sequence>
<comment type="caution">
    <text evidence="1">The sequence shown here is derived from an EMBL/GenBank/DDBJ whole genome shotgun (WGS) entry which is preliminary data.</text>
</comment>
<accession>A0ABX0YE35</accession>
<gene>
    <name evidence="1" type="ORF">HBH25_07245</name>
</gene>
<organism evidence="1 2">
    <name type="scientific">Pseudomonas quercus</name>
    <dbReference type="NCBI Taxonomy" id="2722792"/>
    <lineage>
        <taxon>Bacteria</taxon>
        <taxon>Pseudomonadati</taxon>
        <taxon>Pseudomonadota</taxon>
        <taxon>Gammaproteobacteria</taxon>
        <taxon>Pseudomonadales</taxon>
        <taxon>Pseudomonadaceae</taxon>
        <taxon>Pseudomonas</taxon>
    </lineage>
</organism>
<reference evidence="1 2" key="1">
    <citation type="submission" date="2020-03" db="EMBL/GenBank/DDBJ databases">
        <authorList>
            <person name="Wang L."/>
            <person name="He N."/>
            <person name="Li Y."/>
            <person name="Fang Y."/>
            <person name="Zhang F."/>
        </authorList>
    </citation>
    <scope>NUCLEOTIDE SEQUENCE [LARGE SCALE GENOMIC DNA]</scope>
    <source>
        <strain evidence="2">hsmgli-8</strain>
    </source>
</reference>
<keyword evidence="2" id="KW-1185">Reference proteome</keyword>
<proteinExistence type="predicted"/>
<name>A0ABX0YE35_9PSED</name>
<evidence type="ECO:0008006" key="3">
    <source>
        <dbReference type="Google" id="ProtNLM"/>
    </source>
</evidence>
<evidence type="ECO:0000313" key="1">
    <source>
        <dbReference type="EMBL" id="NJP00654.1"/>
    </source>
</evidence>
<dbReference type="EMBL" id="JAAVJI010000003">
    <property type="protein sequence ID" value="NJP00654.1"/>
    <property type="molecule type" value="Genomic_DNA"/>
</dbReference>
<dbReference type="Proteomes" id="UP000746535">
    <property type="component" value="Unassembled WGS sequence"/>
</dbReference>
<evidence type="ECO:0000313" key="2">
    <source>
        <dbReference type="Proteomes" id="UP000746535"/>
    </source>
</evidence>